<comment type="function">
    <text evidence="2">Catalyzes the condensation of isopentenyl diphosphate (IPP) with allylic pyrophosphates generating different type of terpenoids.</text>
</comment>
<dbReference type="FunFam" id="3.40.1180.10:FF:000001">
    <property type="entry name" value="(2E,6E)-farnesyl-diphosphate-specific ditrans,polycis-undecaprenyl-diphosphate synthase"/>
    <property type="match status" value="1"/>
</dbReference>
<dbReference type="STRING" id="319225.Plut_1750"/>
<feature type="binding site" evidence="2">
    <location>
        <position position="53"/>
    </location>
    <ligand>
        <name>substrate</name>
    </ligand>
</feature>
<dbReference type="PROSITE" id="PS01066">
    <property type="entry name" value="UPP_SYNTHASE"/>
    <property type="match status" value="1"/>
</dbReference>
<dbReference type="InterPro" id="IPR036424">
    <property type="entry name" value="UPP_synth-like_sf"/>
</dbReference>
<feature type="binding site" evidence="2">
    <location>
        <position position="61"/>
    </location>
    <ligand>
        <name>substrate</name>
    </ligand>
</feature>
<dbReference type="OrthoDB" id="4191603at2"/>
<protein>
    <recommendedName>
        <fullName evidence="2">Isoprenyl transferase</fullName>
        <ecNumber evidence="2">2.5.1.-</ecNumber>
    </recommendedName>
</protein>
<evidence type="ECO:0000313" key="4">
    <source>
        <dbReference type="Proteomes" id="UP000002709"/>
    </source>
</evidence>
<keyword evidence="2" id="KW-0460">Magnesium</keyword>
<reference evidence="4" key="1">
    <citation type="submission" date="2005-08" db="EMBL/GenBank/DDBJ databases">
        <title>Complete sequence of Pelodictyon luteolum DSM 273.</title>
        <authorList>
            <consortium name="US DOE Joint Genome Institute"/>
            <person name="Copeland A."/>
            <person name="Lucas S."/>
            <person name="Lapidus A."/>
            <person name="Barry K."/>
            <person name="Detter J.C."/>
            <person name="Glavina T."/>
            <person name="Hammon N."/>
            <person name="Israni S."/>
            <person name="Pitluck S."/>
            <person name="Bryant D."/>
            <person name="Schmutz J."/>
            <person name="Larimer F."/>
            <person name="Land M."/>
            <person name="Kyrpides N."/>
            <person name="Ivanova N."/>
            <person name="Richardson P."/>
        </authorList>
    </citation>
    <scope>NUCLEOTIDE SEQUENCE [LARGE SCALE GENOMIC DNA]</scope>
    <source>
        <strain evidence="4">DSM 273 / BCRC 81028 / 2530</strain>
    </source>
</reference>
<proteinExistence type="inferred from homology"/>
<comment type="cofactor">
    <cofactor evidence="2">
        <name>Mg(2+)</name>
        <dbReference type="ChEBI" id="CHEBI:18420"/>
    </cofactor>
    <text evidence="2">Binds 2 magnesium ions per subunit.</text>
</comment>
<comment type="similarity">
    <text evidence="2">Belongs to the UPP synthase family.</text>
</comment>
<dbReference type="KEGG" id="plt:Plut_1750"/>
<dbReference type="Gene3D" id="3.40.1180.10">
    <property type="entry name" value="Decaprenyl diphosphate synthase-like"/>
    <property type="match status" value="1"/>
</dbReference>
<dbReference type="Proteomes" id="UP000002709">
    <property type="component" value="Chromosome"/>
</dbReference>
<feature type="active site" evidence="2">
    <location>
        <position position="48"/>
    </location>
</feature>
<dbReference type="EMBL" id="CP000096">
    <property type="protein sequence ID" value="ABB24604.1"/>
    <property type="molecule type" value="Genomic_DNA"/>
</dbReference>
<evidence type="ECO:0000313" key="3">
    <source>
        <dbReference type="EMBL" id="ABB24604.1"/>
    </source>
</evidence>
<dbReference type="SUPFAM" id="SSF64005">
    <property type="entry name" value="Undecaprenyl diphosphate synthase"/>
    <property type="match status" value="1"/>
</dbReference>
<dbReference type="eggNOG" id="COG0020">
    <property type="taxonomic scope" value="Bacteria"/>
</dbReference>
<dbReference type="HAMAP" id="MF_01139">
    <property type="entry name" value="ISPT"/>
    <property type="match status" value="1"/>
</dbReference>
<dbReference type="GO" id="GO:0016094">
    <property type="term" value="P:polyprenol biosynthetic process"/>
    <property type="evidence" value="ECO:0007669"/>
    <property type="project" value="TreeGrafter"/>
</dbReference>
<dbReference type="Pfam" id="PF01255">
    <property type="entry name" value="Prenyltransf"/>
    <property type="match status" value="1"/>
</dbReference>
<keyword evidence="1 2" id="KW-0808">Transferase</keyword>
<keyword evidence="2" id="KW-0479">Metal-binding</keyword>
<feature type="binding site" evidence="2">
    <location>
        <position position="48"/>
    </location>
    <ligand>
        <name>Mg(2+)</name>
        <dbReference type="ChEBI" id="CHEBI:18420"/>
    </ligand>
</feature>
<feature type="binding site" evidence="2">
    <location>
        <position position="216"/>
    </location>
    <ligand>
        <name>substrate</name>
    </ligand>
</feature>
<keyword evidence="4" id="KW-1185">Reference proteome</keyword>
<dbReference type="GO" id="GO:0000287">
    <property type="term" value="F:magnesium ion binding"/>
    <property type="evidence" value="ECO:0007669"/>
    <property type="project" value="UniProtKB-UniRule"/>
</dbReference>
<feature type="binding site" evidence="2">
    <location>
        <begin position="49"/>
        <end position="52"/>
    </location>
    <ligand>
        <name>substrate</name>
    </ligand>
</feature>
<feature type="binding site" evidence="2">
    <location>
        <position position="235"/>
    </location>
    <ligand>
        <name>Mg(2+)</name>
        <dbReference type="ChEBI" id="CHEBI:18420"/>
    </ligand>
</feature>
<feature type="binding site" evidence="2">
    <location>
        <begin position="222"/>
        <end position="224"/>
    </location>
    <ligand>
        <name>substrate</name>
    </ligand>
</feature>
<evidence type="ECO:0000256" key="2">
    <source>
        <dbReference type="HAMAP-Rule" id="MF_01139"/>
    </source>
</evidence>
<dbReference type="AlphaFoldDB" id="Q3B227"/>
<feature type="binding site" evidence="2">
    <location>
        <position position="99"/>
    </location>
    <ligand>
        <name>substrate</name>
    </ligand>
</feature>
<organism evidence="3 4">
    <name type="scientific">Chlorobium luteolum (strain DSM 273 / BCRC 81028 / 2530)</name>
    <name type="common">Pelodictyon luteolum</name>
    <dbReference type="NCBI Taxonomy" id="319225"/>
    <lineage>
        <taxon>Bacteria</taxon>
        <taxon>Pseudomonadati</taxon>
        <taxon>Chlorobiota</taxon>
        <taxon>Chlorobiia</taxon>
        <taxon>Chlorobiales</taxon>
        <taxon>Chlorobiaceae</taxon>
        <taxon>Chlorobium/Pelodictyon group</taxon>
        <taxon>Pelodictyon</taxon>
    </lineage>
</organism>
<dbReference type="CDD" id="cd00475">
    <property type="entry name" value="Cis_IPPS"/>
    <property type="match status" value="1"/>
</dbReference>
<dbReference type="InterPro" id="IPR001441">
    <property type="entry name" value="UPP_synth-like"/>
</dbReference>
<dbReference type="PANTHER" id="PTHR10291">
    <property type="entry name" value="DEHYDRODOLICHYL DIPHOSPHATE SYNTHASE FAMILY MEMBER"/>
    <property type="match status" value="1"/>
</dbReference>
<dbReference type="PANTHER" id="PTHR10291:SF0">
    <property type="entry name" value="DEHYDRODOLICHYL DIPHOSPHATE SYNTHASE 2"/>
    <property type="match status" value="1"/>
</dbReference>
<feature type="binding site" evidence="2">
    <location>
        <position position="65"/>
    </location>
    <ligand>
        <name>substrate</name>
    </ligand>
</feature>
<sequence length="291" mass="32769">MALIKKLDPSATKKAHWFSGEIATADDRAQAELKATCELPSHIAIIMDGNGRWARLKGKTRIEGHAAGVSSVRDVVEASIQLGVPYLTLFTFSTENWKRPEKEVSALMQLIVRILARETRALHDNNVRLNVIGNTALLPDKVRTVLENTIEITKNNSRLVLNIALSYSGKWDVTQACASIARDVKAGLLDPPAVTEQLIESRLSTASMPDPELIIRTSGEFRISNFMIWQSAYSEIYFTNTYWPDFRRAQLYEAIRDYQGRERRFGQTSDQVQNTGAHHTEALTRLKENAR</sequence>
<accession>Q3B227</accession>
<gene>
    <name evidence="3" type="ordered locus">Plut_1750</name>
</gene>
<evidence type="ECO:0000256" key="1">
    <source>
        <dbReference type="ARBA" id="ARBA00022679"/>
    </source>
</evidence>
<dbReference type="NCBIfam" id="TIGR00055">
    <property type="entry name" value="uppS"/>
    <property type="match status" value="1"/>
</dbReference>
<dbReference type="InterPro" id="IPR018520">
    <property type="entry name" value="UPP_synth-like_CS"/>
</dbReference>
<comment type="subunit">
    <text evidence="2">Homodimer.</text>
</comment>
<dbReference type="GO" id="GO:0045547">
    <property type="term" value="F:ditrans,polycis-polyprenyl diphosphate synthase [(2E,6E)-farnesyl diphosphate specific] activity"/>
    <property type="evidence" value="ECO:0007669"/>
    <property type="project" value="TreeGrafter"/>
</dbReference>
<dbReference type="NCBIfam" id="NF011405">
    <property type="entry name" value="PRK14830.1"/>
    <property type="match status" value="1"/>
</dbReference>
<dbReference type="HOGENOM" id="CLU_038505_1_0_10"/>
<dbReference type="RefSeq" id="WP_011358476.1">
    <property type="nucleotide sequence ID" value="NC_007512.1"/>
</dbReference>
<feature type="binding site" evidence="2">
    <location>
        <begin position="93"/>
        <end position="95"/>
    </location>
    <ligand>
        <name>substrate</name>
    </ligand>
</feature>
<feature type="binding site" evidence="2">
    <location>
        <position position="97"/>
    </location>
    <ligand>
        <name>substrate</name>
    </ligand>
</feature>
<feature type="active site" description="Proton acceptor" evidence="2">
    <location>
        <position position="96"/>
    </location>
</feature>
<dbReference type="EC" id="2.5.1.-" evidence="2"/>
<name>Q3B227_CHLL3</name>